<dbReference type="InterPro" id="IPR052537">
    <property type="entry name" value="Extradiol_RC_dioxygenase"/>
</dbReference>
<gene>
    <name evidence="2" type="ORF">ACFQH9_13315</name>
</gene>
<dbReference type="SUPFAM" id="SSF54593">
    <property type="entry name" value="Glyoxalase/Bleomycin resistance protein/Dihydroxybiphenyl dioxygenase"/>
    <property type="match status" value="1"/>
</dbReference>
<dbReference type="PANTHER" id="PTHR36110">
    <property type="entry name" value="RING-CLEAVING DIOXYGENASE MHQE-RELATED"/>
    <property type="match status" value="1"/>
</dbReference>
<protein>
    <submittedName>
        <fullName evidence="2">Uncharacterized protein</fullName>
    </submittedName>
</protein>
<proteinExistence type="predicted"/>
<dbReference type="PANTHER" id="PTHR36110:SF2">
    <property type="entry name" value="RING-CLEAVING DIOXYGENASE MHQE-RELATED"/>
    <property type="match status" value="1"/>
</dbReference>
<accession>A0ABW1IAH5</accession>
<comment type="caution">
    <text evidence="2">The sequence shown here is derived from an EMBL/GenBank/DDBJ whole genome shotgun (WGS) entry which is preliminary data.</text>
</comment>
<evidence type="ECO:0000256" key="1">
    <source>
        <dbReference type="SAM" id="MobiDB-lite"/>
    </source>
</evidence>
<feature type="compositionally biased region" description="Low complexity" evidence="1">
    <location>
        <begin position="209"/>
        <end position="225"/>
    </location>
</feature>
<dbReference type="EMBL" id="JBHSQK010000029">
    <property type="protein sequence ID" value="MFC5949249.1"/>
    <property type="molecule type" value="Genomic_DNA"/>
</dbReference>
<organism evidence="2 3">
    <name type="scientific">Pseudonocardia lutea</name>
    <dbReference type="NCBI Taxonomy" id="2172015"/>
    <lineage>
        <taxon>Bacteria</taxon>
        <taxon>Bacillati</taxon>
        <taxon>Actinomycetota</taxon>
        <taxon>Actinomycetes</taxon>
        <taxon>Pseudonocardiales</taxon>
        <taxon>Pseudonocardiaceae</taxon>
        <taxon>Pseudonocardia</taxon>
    </lineage>
</organism>
<evidence type="ECO:0000313" key="2">
    <source>
        <dbReference type="EMBL" id="MFC5949249.1"/>
    </source>
</evidence>
<sequence length="238" mass="25966">MKFHTRVLGMRFIKKIVPYDGSAPICHFYYSNANGDPSSVVTTFPWTQAGLYGKRGTNQAREVLLSVPADSLDYWVQRLGQHDIEATRFEALGRGRVSFHHPSGIEYVLVGNENDPHEGFSGKGVSADAAIHGIHGVGIHVYDQDHMVDFGNEAPRPTRPRSRELFPQPRAHPVIGRVAGPPTCGTKLLQERISQARGRKSGGENGLETAASSTAAFTRSSAYSRSAHEPHVMSPPGL</sequence>
<dbReference type="InterPro" id="IPR029068">
    <property type="entry name" value="Glyas_Bleomycin-R_OHBP_Dase"/>
</dbReference>
<dbReference type="Proteomes" id="UP001596119">
    <property type="component" value="Unassembled WGS sequence"/>
</dbReference>
<reference evidence="3" key="1">
    <citation type="journal article" date="2019" name="Int. J. Syst. Evol. Microbiol.">
        <title>The Global Catalogue of Microorganisms (GCM) 10K type strain sequencing project: providing services to taxonomists for standard genome sequencing and annotation.</title>
        <authorList>
            <consortium name="The Broad Institute Genomics Platform"/>
            <consortium name="The Broad Institute Genome Sequencing Center for Infectious Disease"/>
            <person name="Wu L."/>
            <person name="Ma J."/>
        </authorList>
    </citation>
    <scope>NUCLEOTIDE SEQUENCE [LARGE SCALE GENOMIC DNA]</scope>
    <source>
        <strain evidence="3">CGMCC 4.7397</strain>
    </source>
</reference>
<name>A0ABW1IAH5_9PSEU</name>
<dbReference type="Gene3D" id="3.10.180.10">
    <property type="entry name" value="2,3-Dihydroxybiphenyl 1,2-Dioxygenase, domain 1"/>
    <property type="match status" value="1"/>
</dbReference>
<feature type="region of interest" description="Disordered" evidence="1">
    <location>
        <begin position="195"/>
        <end position="238"/>
    </location>
</feature>
<evidence type="ECO:0000313" key="3">
    <source>
        <dbReference type="Proteomes" id="UP001596119"/>
    </source>
</evidence>
<keyword evidence="3" id="KW-1185">Reference proteome</keyword>
<dbReference type="RefSeq" id="WP_379566340.1">
    <property type="nucleotide sequence ID" value="NZ_JBHSQK010000029.1"/>
</dbReference>